<dbReference type="EMBL" id="JACCFH010000001">
    <property type="protein sequence ID" value="NYG34673.1"/>
    <property type="molecule type" value="Genomic_DNA"/>
</dbReference>
<keyword evidence="5 6" id="KW-0472">Membrane</keyword>
<keyword evidence="3 6" id="KW-0812">Transmembrane</keyword>
<evidence type="ECO:0000256" key="5">
    <source>
        <dbReference type="ARBA" id="ARBA00023136"/>
    </source>
</evidence>
<evidence type="ECO:0000256" key="2">
    <source>
        <dbReference type="ARBA" id="ARBA00022475"/>
    </source>
</evidence>
<feature type="transmembrane region" description="Helical" evidence="6">
    <location>
        <begin position="26"/>
        <end position="43"/>
    </location>
</feature>
<dbReference type="GO" id="GO:0005886">
    <property type="term" value="C:plasma membrane"/>
    <property type="evidence" value="ECO:0007669"/>
    <property type="project" value="UniProtKB-SubCell"/>
</dbReference>
<keyword evidence="4 6" id="KW-1133">Transmembrane helix</keyword>
<evidence type="ECO:0000256" key="4">
    <source>
        <dbReference type="ARBA" id="ARBA00022989"/>
    </source>
</evidence>
<reference evidence="7 8" key="1">
    <citation type="submission" date="2020-07" db="EMBL/GenBank/DDBJ databases">
        <title>Genomic Encyclopedia of Archaeal and Bacterial Type Strains, Phase II (KMG-II): from individual species to whole genera.</title>
        <authorList>
            <person name="Goeker M."/>
        </authorList>
    </citation>
    <scope>NUCLEOTIDE SEQUENCE [LARGE SCALE GENOMIC DNA]</scope>
    <source>
        <strain evidence="7 8">DSM 21226</strain>
    </source>
</reference>
<organism evidence="7 8">
    <name type="scientific">Sphaerotilus montanus</name>
    <dbReference type="NCBI Taxonomy" id="522889"/>
    <lineage>
        <taxon>Bacteria</taxon>
        <taxon>Pseudomonadati</taxon>
        <taxon>Pseudomonadota</taxon>
        <taxon>Betaproteobacteria</taxon>
        <taxon>Burkholderiales</taxon>
        <taxon>Sphaerotilaceae</taxon>
        <taxon>Sphaerotilus</taxon>
    </lineage>
</organism>
<dbReference type="PANTHER" id="PTHR33545">
    <property type="entry name" value="UPF0750 MEMBRANE PROTEIN YITT-RELATED"/>
    <property type="match status" value="1"/>
</dbReference>
<dbReference type="AlphaFoldDB" id="A0A7Y9R363"/>
<proteinExistence type="predicted"/>
<accession>A0A7Y9R363</accession>
<evidence type="ECO:0000256" key="3">
    <source>
        <dbReference type="ARBA" id="ARBA00022692"/>
    </source>
</evidence>
<dbReference type="PANTHER" id="PTHR33545:SF5">
    <property type="entry name" value="UPF0750 MEMBRANE PROTEIN YITT"/>
    <property type="match status" value="1"/>
</dbReference>
<dbReference type="Pfam" id="PF02588">
    <property type="entry name" value="YitT_membrane"/>
    <property type="match status" value="1"/>
</dbReference>
<sequence length="213" mass="22753">MTVQTTSSAPPALANPVTPHSLVEDLIALLSGTVLVVLGVAMFRQASMVAGGTTGIAFLIHYASHVNFGLALFLINLPFYWLAWRHMGHEFTLKTFAAVALMSAEIELLPRVLSFSTLNPLFAAVAGGLLIGTGMLILFRHRASIGGIGVVAVLLQERKGWRAGQVQMTIDCCILSAALFVVPLPQVLLSVLGALTLNLVLAMNHRPGRYVAR</sequence>
<evidence type="ECO:0000313" key="7">
    <source>
        <dbReference type="EMBL" id="NYG34673.1"/>
    </source>
</evidence>
<evidence type="ECO:0000256" key="6">
    <source>
        <dbReference type="SAM" id="Phobius"/>
    </source>
</evidence>
<dbReference type="RefSeq" id="WP_179635285.1">
    <property type="nucleotide sequence ID" value="NZ_JACCFH010000001.1"/>
</dbReference>
<comment type="subcellular location">
    <subcellularLocation>
        <location evidence="1">Cell membrane</location>
        <topology evidence="1">Multi-pass membrane protein</topology>
    </subcellularLocation>
</comment>
<evidence type="ECO:0000313" key="8">
    <source>
        <dbReference type="Proteomes" id="UP000518288"/>
    </source>
</evidence>
<feature type="transmembrane region" description="Helical" evidence="6">
    <location>
        <begin position="121"/>
        <end position="139"/>
    </location>
</feature>
<keyword evidence="8" id="KW-1185">Reference proteome</keyword>
<name>A0A7Y9R363_9BURK</name>
<feature type="transmembrane region" description="Helical" evidence="6">
    <location>
        <begin position="55"/>
        <end position="81"/>
    </location>
</feature>
<evidence type="ECO:0000256" key="1">
    <source>
        <dbReference type="ARBA" id="ARBA00004651"/>
    </source>
</evidence>
<dbReference type="Proteomes" id="UP000518288">
    <property type="component" value="Unassembled WGS sequence"/>
</dbReference>
<protein>
    <submittedName>
        <fullName evidence="7">Uncharacterized membrane-anchored protein YitT (DUF2179 family)</fullName>
    </submittedName>
</protein>
<keyword evidence="2" id="KW-1003">Cell membrane</keyword>
<comment type="caution">
    <text evidence="7">The sequence shown here is derived from an EMBL/GenBank/DDBJ whole genome shotgun (WGS) entry which is preliminary data.</text>
</comment>
<gene>
    <name evidence="7" type="ORF">BDD16_003659</name>
</gene>
<dbReference type="InterPro" id="IPR003740">
    <property type="entry name" value="YitT"/>
</dbReference>
<dbReference type="InterPro" id="IPR051461">
    <property type="entry name" value="UPF0750_membrane"/>
</dbReference>